<dbReference type="RefSeq" id="WP_235313366.1">
    <property type="nucleotide sequence ID" value="NZ_JAKGAS010000007.1"/>
</dbReference>
<protein>
    <submittedName>
        <fullName evidence="1">Uncharacterized protein</fullName>
    </submittedName>
</protein>
<dbReference type="EMBL" id="JAKGAS010000007">
    <property type="protein sequence ID" value="MCF2949269.1"/>
    <property type="molecule type" value="Genomic_DNA"/>
</dbReference>
<organism evidence="1 2">
    <name type="scientific">Paraglaciecola algarum</name>
    <dbReference type="NCBI Taxonomy" id="3050085"/>
    <lineage>
        <taxon>Bacteria</taxon>
        <taxon>Pseudomonadati</taxon>
        <taxon>Pseudomonadota</taxon>
        <taxon>Gammaproteobacteria</taxon>
        <taxon>Alteromonadales</taxon>
        <taxon>Alteromonadaceae</taxon>
        <taxon>Paraglaciecola</taxon>
    </lineage>
</organism>
<reference evidence="1 2" key="1">
    <citation type="submission" date="2022-01" db="EMBL/GenBank/DDBJ databases">
        <title>Paraglaciecola sp. G1-23.</title>
        <authorList>
            <person name="Jin M.S."/>
            <person name="Han D.M."/>
            <person name="Kim H.M."/>
            <person name="Jeon C.O."/>
        </authorList>
    </citation>
    <scope>NUCLEOTIDE SEQUENCE [LARGE SCALE GENOMIC DNA]</scope>
    <source>
        <strain evidence="1 2">G1-23</strain>
    </source>
</reference>
<sequence length="48" mass="5400">MNTKTDKPDENFNYASERMFSKKNDSLRYADIEAATLIDGNEGLKISG</sequence>
<gene>
    <name evidence="1" type="ORF">L0668_14215</name>
</gene>
<comment type="caution">
    <text evidence="1">The sequence shown here is derived from an EMBL/GenBank/DDBJ whole genome shotgun (WGS) entry which is preliminary data.</text>
</comment>
<evidence type="ECO:0000313" key="2">
    <source>
        <dbReference type="Proteomes" id="UP001521137"/>
    </source>
</evidence>
<name>A0ABS9DBV2_9ALTE</name>
<accession>A0ABS9DBV2</accession>
<keyword evidence="2" id="KW-1185">Reference proteome</keyword>
<evidence type="ECO:0000313" key="1">
    <source>
        <dbReference type="EMBL" id="MCF2949269.1"/>
    </source>
</evidence>
<proteinExistence type="predicted"/>
<dbReference type="Proteomes" id="UP001521137">
    <property type="component" value="Unassembled WGS sequence"/>
</dbReference>